<reference evidence="2" key="1">
    <citation type="submission" date="2014-11" db="EMBL/GenBank/DDBJ databases">
        <authorList>
            <person name="Amaro Gonzalez C."/>
        </authorList>
    </citation>
    <scope>NUCLEOTIDE SEQUENCE</scope>
</reference>
<evidence type="ECO:0000256" key="1">
    <source>
        <dbReference type="SAM" id="MobiDB-lite"/>
    </source>
</evidence>
<proteinExistence type="predicted"/>
<evidence type="ECO:0000313" key="2">
    <source>
        <dbReference type="EMBL" id="JAH41897.1"/>
    </source>
</evidence>
<reference evidence="2" key="2">
    <citation type="journal article" date="2015" name="Fish Shellfish Immunol.">
        <title>Early steps in the European eel (Anguilla anguilla)-Vibrio vulnificus interaction in the gills: Role of the RtxA13 toxin.</title>
        <authorList>
            <person name="Callol A."/>
            <person name="Pajuelo D."/>
            <person name="Ebbesson L."/>
            <person name="Teles M."/>
            <person name="MacKenzie S."/>
            <person name="Amaro C."/>
        </authorList>
    </citation>
    <scope>NUCLEOTIDE SEQUENCE</scope>
</reference>
<feature type="compositionally biased region" description="Low complexity" evidence="1">
    <location>
        <begin position="10"/>
        <end position="30"/>
    </location>
</feature>
<dbReference type="EMBL" id="GBXM01066680">
    <property type="protein sequence ID" value="JAH41897.1"/>
    <property type="molecule type" value="Transcribed_RNA"/>
</dbReference>
<organism evidence="2">
    <name type="scientific">Anguilla anguilla</name>
    <name type="common">European freshwater eel</name>
    <name type="synonym">Muraena anguilla</name>
    <dbReference type="NCBI Taxonomy" id="7936"/>
    <lineage>
        <taxon>Eukaryota</taxon>
        <taxon>Metazoa</taxon>
        <taxon>Chordata</taxon>
        <taxon>Craniata</taxon>
        <taxon>Vertebrata</taxon>
        <taxon>Euteleostomi</taxon>
        <taxon>Actinopterygii</taxon>
        <taxon>Neopterygii</taxon>
        <taxon>Teleostei</taxon>
        <taxon>Anguilliformes</taxon>
        <taxon>Anguillidae</taxon>
        <taxon>Anguilla</taxon>
    </lineage>
</organism>
<name>A0A0E9SL05_ANGAN</name>
<feature type="region of interest" description="Disordered" evidence="1">
    <location>
        <begin position="1"/>
        <end position="30"/>
    </location>
</feature>
<dbReference type="AlphaFoldDB" id="A0A0E9SL05"/>
<protein>
    <submittedName>
        <fullName evidence="2">Uncharacterized protein</fullName>
    </submittedName>
</protein>
<sequence length="30" mass="2985">MSTSAGITGSPSTSCPRSCPTSSPSEPFQP</sequence>
<accession>A0A0E9SL05</accession>